<name>A0AA97PGU7_PYRO3</name>
<protein>
    <submittedName>
        <fullName evidence="2">Uncharacterized protein</fullName>
    </submittedName>
</protein>
<dbReference type="Proteomes" id="UP000011086">
    <property type="component" value="Unassembled WGS sequence"/>
</dbReference>
<feature type="region of interest" description="Disordered" evidence="1">
    <location>
        <begin position="1"/>
        <end position="21"/>
    </location>
</feature>
<accession>A0AA97PGU7</accession>
<dbReference type="AlphaFoldDB" id="A0AA97PGU7"/>
<evidence type="ECO:0000313" key="2">
    <source>
        <dbReference type="EMBL" id="ELQ34058.1"/>
    </source>
</evidence>
<proteinExistence type="predicted"/>
<dbReference type="EMBL" id="JH793070">
    <property type="protein sequence ID" value="ELQ34058.1"/>
    <property type="molecule type" value="Genomic_DNA"/>
</dbReference>
<evidence type="ECO:0000256" key="1">
    <source>
        <dbReference type="SAM" id="MobiDB-lite"/>
    </source>
</evidence>
<gene>
    <name evidence="2" type="ORF">OOU_Y34scaffold00808g1</name>
</gene>
<organism evidence="2">
    <name type="scientific">Pyricularia oryzae (strain Y34)</name>
    <name type="common">Rice blast fungus</name>
    <name type="synonym">Magnaporthe oryzae</name>
    <dbReference type="NCBI Taxonomy" id="1143189"/>
    <lineage>
        <taxon>Eukaryota</taxon>
        <taxon>Fungi</taxon>
        <taxon>Dikarya</taxon>
        <taxon>Ascomycota</taxon>
        <taxon>Pezizomycotina</taxon>
        <taxon>Sordariomycetes</taxon>
        <taxon>Sordariomycetidae</taxon>
        <taxon>Magnaporthales</taxon>
        <taxon>Pyriculariaceae</taxon>
        <taxon>Pyricularia</taxon>
    </lineage>
</organism>
<reference evidence="2" key="1">
    <citation type="journal article" date="2012" name="PLoS Genet.">
        <title>Comparative analysis of the genomes of two field isolates of the rice blast fungus Magnaporthe oryzae.</title>
        <authorList>
            <person name="Xue M."/>
            <person name="Yang J."/>
            <person name="Li Z."/>
            <person name="Hu S."/>
            <person name="Yao N."/>
            <person name="Dean R.A."/>
            <person name="Zhao W."/>
            <person name="Shen M."/>
            <person name="Zhang H."/>
            <person name="Li C."/>
            <person name="Liu L."/>
            <person name="Cao L."/>
            <person name="Xu X."/>
            <person name="Xing Y."/>
            <person name="Hsiang T."/>
            <person name="Zhang Z."/>
            <person name="Xu J.R."/>
            <person name="Peng Y.L."/>
        </authorList>
    </citation>
    <scope>NUCLEOTIDE SEQUENCE</scope>
    <source>
        <strain evidence="2">Y34</strain>
    </source>
</reference>
<sequence>MKDAVHHNVRPVGSEVCIDQE</sequence>